<name>A0ACC3A2B7_9EURO</name>
<sequence length="939" mass="104211">MGKTEQGQPRRPVTLSTSQQTASYRAADLTRHPRIAIDTLYDYYDPNETPLPQRQQQNPTPLSQRPPSAAGSSSTRSLRRTPRLRERRATSLQAPPLPFRTLTVPARPEPAPARPDVREQVAFTRSGSTTPQSFQRLVEDGFFWPKRHTRISRRTHEAILFALEAIRTGRGVDAHQLTSHRSEEEARMSELYISNPAGSTRATQPEARIQTPQQVMAARRAREARRAEQEAMQRQTQDNDPSRRRPEDVVGVGADRRQQSTRPAPTEPPSTTRYPAGQSITIGGRADTIPTTNGGGGSAGNRVVNQGQPRPVAQPPTQPQQAGQPPADDPRYGSQVQRDRTEAYEKLSMPALAGAKPPQPQAANYPQPSTSAQPSARIGFPHAFERWETLSSHWEGLTSYWIRRLQENTNELDGKPIDKQMARQITDLSAAGANLFHAVVELQRLRASSERKFQRWFFETRNEHEEAKEKIAELQAQLQNMTQDQTQQENHGPAMEALRAEKAKSDELVREMRRELQISKEEARRAWEELGRREQEERERTIALRSGEPTLIGGVQVLPMQGLSSRHNTTASQRPQTADGPYPGGPGPNLMGGQQPPSRSQTTLDSPDREHAHFAYRPGATSPTGTDPFTETARPSEPPVPLRHEPDTQFLNTAGPRNQPGSSQNRAAAIASPVHSQRSQSAYNRTIVSEGPSYIPSTHSGDDSEEEYHRDTEGNIIHDPHGRPIPYRQPLGGYEDIASDDDDHTADIERERMLQQQYAQRQQSSRSPGQANLPAASVSPQQLPQSAYSRVTTQSSGLRPGSQPATTTPRTQQTPFLSEISPGDTHQSASSTISPVTPQQPMTGRLTSPLHDPSIMDYSAAGYDNLDDLETTPINIPGSTTSSLPPSMTPPTSFEQIQNTTPRHRHPTRLSDIVEERTSPSRSSYASNENNNYHGGPRR</sequence>
<comment type="caution">
    <text evidence="1">The sequence shown here is derived from an EMBL/GenBank/DDBJ whole genome shotgun (WGS) entry which is preliminary data.</text>
</comment>
<organism evidence="1 2">
    <name type="scientific">Neophaeococcomyces mojaviensis</name>
    <dbReference type="NCBI Taxonomy" id="3383035"/>
    <lineage>
        <taxon>Eukaryota</taxon>
        <taxon>Fungi</taxon>
        <taxon>Dikarya</taxon>
        <taxon>Ascomycota</taxon>
        <taxon>Pezizomycotina</taxon>
        <taxon>Eurotiomycetes</taxon>
        <taxon>Chaetothyriomycetidae</taxon>
        <taxon>Chaetothyriales</taxon>
        <taxon>Chaetothyriales incertae sedis</taxon>
        <taxon>Neophaeococcomyces</taxon>
    </lineage>
</organism>
<gene>
    <name evidence="1" type="ORF">H2198_006796</name>
</gene>
<dbReference type="EMBL" id="JAPDRQ010000131">
    <property type="protein sequence ID" value="KAJ9654116.1"/>
    <property type="molecule type" value="Genomic_DNA"/>
</dbReference>
<protein>
    <submittedName>
        <fullName evidence="1">Uncharacterized protein</fullName>
    </submittedName>
</protein>
<proteinExistence type="predicted"/>
<evidence type="ECO:0000313" key="1">
    <source>
        <dbReference type="EMBL" id="KAJ9654116.1"/>
    </source>
</evidence>
<evidence type="ECO:0000313" key="2">
    <source>
        <dbReference type="Proteomes" id="UP001172386"/>
    </source>
</evidence>
<dbReference type="Proteomes" id="UP001172386">
    <property type="component" value="Unassembled WGS sequence"/>
</dbReference>
<keyword evidence="2" id="KW-1185">Reference proteome</keyword>
<accession>A0ACC3A2B7</accession>
<reference evidence="1" key="1">
    <citation type="submission" date="2022-10" db="EMBL/GenBank/DDBJ databases">
        <title>Culturing micro-colonial fungi from biological soil crusts in the Mojave desert and describing Neophaeococcomyces mojavensis, and introducing the new genera and species Taxawa tesnikishii.</title>
        <authorList>
            <person name="Kurbessoian T."/>
            <person name="Stajich J.E."/>
        </authorList>
    </citation>
    <scope>NUCLEOTIDE SEQUENCE</scope>
    <source>
        <strain evidence="1">JES_112</strain>
    </source>
</reference>